<feature type="compositionally biased region" description="Pro residues" evidence="1">
    <location>
        <begin position="331"/>
        <end position="340"/>
    </location>
</feature>
<feature type="domain" description="Mce/MlaD" evidence="3">
    <location>
        <begin position="46"/>
        <end position="120"/>
    </location>
</feature>
<protein>
    <submittedName>
        <fullName evidence="5">Mammalian cell entry related domain protein</fullName>
    </submittedName>
</protein>
<dbReference type="Pfam" id="PF02470">
    <property type="entry name" value="MlaD"/>
    <property type="match status" value="1"/>
</dbReference>
<dbReference type="eggNOG" id="COG1463">
    <property type="taxonomic scope" value="Bacteria"/>
</dbReference>
<dbReference type="KEGG" id="gbr:Gbro_1507"/>
<keyword evidence="2" id="KW-0812">Transmembrane</keyword>
<dbReference type="InterPro" id="IPR024516">
    <property type="entry name" value="Mce_C"/>
</dbReference>
<organism evidence="5 6">
    <name type="scientific">Gordonia bronchialis (strain ATCC 25592 / DSM 43247 / BCRC 13721 / JCM 3198 / KCTC 3076 / NBRC 16047 / NCTC 10667)</name>
    <name type="common">Rhodococcus bronchialis</name>
    <dbReference type="NCBI Taxonomy" id="526226"/>
    <lineage>
        <taxon>Bacteria</taxon>
        <taxon>Bacillati</taxon>
        <taxon>Actinomycetota</taxon>
        <taxon>Actinomycetes</taxon>
        <taxon>Mycobacteriales</taxon>
        <taxon>Gordoniaceae</taxon>
        <taxon>Gordonia</taxon>
    </lineage>
</organism>
<keyword evidence="2" id="KW-1133">Transmembrane helix</keyword>
<dbReference type="STRING" id="526226.Gbro_1507"/>
<evidence type="ECO:0000259" key="3">
    <source>
        <dbReference type="Pfam" id="PF02470"/>
    </source>
</evidence>
<name>D0L6Z9_GORB4</name>
<gene>
    <name evidence="5" type="ordered locus">Gbro_1507</name>
</gene>
<evidence type="ECO:0000313" key="5">
    <source>
        <dbReference type="EMBL" id="ACY20784.1"/>
    </source>
</evidence>
<evidence type="ECO:0000313" key="6">
    <source>
        <dbReference type="Proteomes" id="UP000001219"/>
    </source>
</evidence>
<feature type="region of interest" description="Disordered" evidence="1">
    <location>
        <begin position="287"/>
        <end position="398"/>
    </location>
</feature>
<feature type="compositionally biased region" description="Low complexity" evidence="1">
    <location>
        <begin position="341"/>
        <end position="356"/>
    </location>
</feature>
<dbReference type="EMBL" id="CP001802">
    <property type="protein sequence ID" value="ACY20784.1"/>
    <property type="molecule type" value="Genomic_DNA"/>
</dbReference>
<accession>D0L6Z9</accession>
<dbReference type="Proteomes" id="UP000001219">
    <property type="component" value="Chromosome"/>
</dbReference>
<proteinExistence type="predicted"/>
<dbReference type="PANTHER" id="PTHR33371">
    <property type="entry name" value="INTERMEMBRANE PHOSPHOLIPID TRANSPORT SYSTEM BINDING PROTEIN MLAD-RELATED"/>
    <property type="match status" value="1"/>
</dbReference>
<feature type="domain" description="Mammalian cell entry C-terminal" evidence="4">
    <location>
        <begin position="128"/>
        <end position="285"/>
    </location>
</feature>
<dbReference type="AlphaFoldDB" id="D0L6Z9"/>
<dbReference type="InterPro" id="IPR052336">
    <property type="entry name" value="MlaD_Phospholipid_Transporter"/>
</dbReference>
<reference evidence="6" key="1">
    <citation type="submission" date="2009-10" db="EMBL/GenBank/DDBJ databases">
        <title>The complete chromosome of Gordonia bronchialis DSM 43247.</title>
        <authorList>
            <consortium name="US DOE Joint Genome Institute (JGI-PGF)"/>
            <person name="Lucas S."/>
            <person name="Copeland A."/>
            <person name="Lapidus A."/>
            <person name="Glavina del Rio T."/>
            <person name="Dalin E."/>
            <person name="Tice H."/>
            <person name="Bruce D."/>
            <person name="Goodwin L."/>
            <person name="Pitluck S."/>
            <person name="Kyrpides N."/>
            <person name="Mavromatis K."/>
            <person name="Ivanova N."/>
            <person name="Ovchinnikova G."/>
            <person name="Saunders E."/>
            <person name="Brettin T."/>
            <person name="Detter J.C."/>
            <person name="Han C."/>
            <person name="Larimer F."/>
            <person name="Land M."/>
            <person name="Hauser L."/>
            <person name="Markowitz V."/>
            <person name="Cheng J.-F."/>
            <person name="Hugenholtz P."/>
            <person name="Woyke T."/>
            <person name="Wu D."/>
            <person name="Jando M."/>
            <person name="Schneider S."/>
            <person name="Goeker M."/>
            <person name="Klenk H.-P."/>
            <person name="Eisen J.A."/>
        </authorList>
    </citation>
    <scope>NUCLEOTIDE SEQUENCE [LARGE SCALE GENOMIC DNA]</scope>
    <source>
        <strain evidence="6">ATCC 25592 / DSM 43247 / BCRC 13721 / JCM 3198 / KCTC 3076 / NBRC 16047 / NCTC 10667</strain>
    </source>
</reference>
<feature type="compositionally biased region" description="Low complexity" evidence="1">
    <location>
        <begin position="316"/>
        <end position="330"/>
    </location>
</feature>
<dbReference type="Pfam" id="PF11887">
    <property type="entry name" value="Mce4_CUP1"/>
    <property type="match status" value="1"/>
</dbReference>
<evidence type="ECO:0000256" key="1">
    <source>
        <dbReference type="SAM" id="MobiDB-lite"/>
    </source>
</evidence>
<reference evidence="5 6" key="2">
    <citation type="journal article" date="2010" name="Stand. Genomic Sci.">
        <title>Complete genome sequence of Gordonia bronchialis type strain (3410).</title>
        <authorList>
            <person name="Ivanova N."/>
            <person name="Sikorski J."/>
            <person name="Jando M."/>
            <person name="Lapidus A."/>
            <person name="Nolan M."/>
            <person name="Lucas S."/>
            <person name="Del Rio T.G."/>
            <person name="Tice H."/>
            <person name="Copeland A."/>
            <person name="Cheng J.F."/>
            <person name="Chen F."/>
            <person name="Bruce D."/>
            <person name="Goodwin L."/>
            <person name="Pitluck S."/>
            <person name="Mavromatis K."/>
            <person name="Ovchinnikova G."/>
            <person name="Pati A."/>
            <person name="Chen A."/>
            <person name="Palaniappan K."/>
            <person name="Land M."/>
            <person name="Hauser L."/>
            <person name="Chang Y.J."/>
            <person name="Jeffries C.D."/>
            <person name="Chain P."/>
            <person name="Saunders E."/>
            <person name="Han C."/>
            <person name="Detter J.C."/>
            <person name="Brettin T."/>
            <person name="Rohde M."/>
            <person name="Goker M."/>
            <person name="Bristow J."/>
            <person name="Eisen J.A."/>
            <person name="Markowitz V."/>
            <person name="Hugenholtz P."/>
            <person name="Klenk H.P."/>
            <person name="Kyrpides N.C."/>
        </authorList>
    </citation>
    <scope>NUCLEOTIDE SEQUENCE [LARGE SCALE GENOMIC DNA]</scope>
    <source>
        <strain evidence="6">ATCC 25592 / DSM 43247 / BCRC 13721 / JCM 3198 / KCTC 3076 / NBRC 16047 / NCTC 10667</strain>
    </source>
</reference>
<dbReference type="GO" id="GO:0005576">
    <property type="term" value="C:extracellular region"/>
    <property type="evidence" value="ECO:0007669"/>
    <property type="project" value="TreeGrafter"/>
</dbReference>
<feature type="transmembrane region" description="Helical" evidence="2">
    <location>
        <begin position="15"/>
        <end position="35"/>
    </location>
</feature>
<keyword evidence="2" id="KW-0472">Membrane</keyword>
<dbReference type="GO" id="GO:0051701">
    <property type="term" value="P:biological process involved in interaction with host"/>
    <property type="evidence" value="ECO:0007669"/>
    <property type="project" value="TreeGrafter"/>
</dbReference>
<keyword evidence="6" id="KW-1185">Reference proteome</keyword>
<dbReference type="PANTHER" id="PTHR33371:SF19">
    <property type="entry name" value="MCE-FAMILY PROTEIN MCE4A"/>
    <property type="match status" value="1"/>
</dbReference>
<dbReference type="RefSeq" id="WP_012833352.1">
    <property type="nucleotide sequence ID" value="NC_013441.1"/>
</dbReference>
<evidence type="ECO:0000256" key="2">
    <source>
        <dbReference type="SAM" id="Phobius"/>
    </source>
</evidence>
<dbReference type="InterPro" id="IPR003399">
    <property type="entry name" value="Mce/MlaD"/>
</dbReference>
<sequence>MSVMLHGNPVSRTSYILRAVIATALIVAFAIWMVARSTGVLETNPEIHAEVPVEAGLITTGAPVRYHGVKVGEIASIDAGTTSSVVSLTIDDNYLSSIPNTVLMRVLPRTFFGDIYVQLVDTPGASRSQSLSDGDEIRIDDGPEAINLYDIFTKLSDVLAEVQPEKMNIALAAVSAAIGTSGGDLGIMIDDWWQTSRELESTMNRFIDATPRFRAVMESLRRATPAITDTLRSTTSISRGIVEHQENLDAFLASASGFVGSVAPFLAQQRRNLITIVDSTATIASTVADNPSGVTDTSPRQANSVRRAPSCSPAAGSTSPRCRPSPSRCTTPPPTAPPTGPYVAASASAPVAPSAPDRSGNPAPATRVCSPPASPDPVSPLQVSPARPSSTVRRRRAP</sequence>
<evidence type="ECO:0000259" key="4">
    <source>
        <dbReference type="Pfam" id="PF11887"/>
    </source>
</evidence>
<feature type="compositionally biased region" description="Polar residues" evidence="1">
    <location>
        <begin position="287"/>
        <end position="304"/>
    </location>
</feature>
<dbReference type="HOGENOM" id="CLU_040159_2_1_11"/>